<gene>
    <name evidence="11" type="ORF">A9Q75_07625</name>
</gene>
<accession>A0A1Y5EF88</accession>
<comment type="similarity">
    <text evidence="3">Belongs to the Nudix hydrolase family. NudC subfamily.</text>
</comment>
<keyword evidence="5" id="KW-0479">Metal-binding</keyword>
<evidence type="ECO:0000256" key="2">
    <source>
        <dbReference type="ARBA" id="ARBA00001947"/>
    </source>
</evidence>
<dbReference type="GO" id="GO:0046872">
    <property type="term" value="F:metal ion binding"/>
    <property type="evidence" value="ECO:0007669"/>
    <property type="project" value="UniProtKB-KW"/>
</dbReference>
<evidence type="ECO:0000259" key="10">
    <source>
        <dbReference type="PROSITE" id="PS51462"/>
    </source>
</evidence>
<dbReference type="Proteomes" id="UP000243053">
    <property type="component" value="Unassembled WGS sequence"/>
</dbReference>
<comment type="cofactor">
    <cofactor evidence="2">
        <name>Zn(2+)</name>
        <dbReference type="ChEBI" id="CHEBI:29105"/>
    </cofactor>
</comment>
<dbReference type="PANTHER" id="PTHR42904:SF6">
    <property type="entry name" value="NAD-CAPPED RNA HYDROLASE NUDT12"/>
    <property type="match status" value="1"/>
</dbReference>
<dbReference type="InterPro" id="IPR050241">
    <property type="entry name" value="NAD-cap_RNA_hydrolase_NudC"/>
</dbReference>
<keyword evidence="6" id="KW-0378">Hydrolase</keyword>
<dbReference type="Gene3D" id="3.90.79.20">
    <property type="match status" value="1"/>
</dbReference>
<feature type="domain" description="Nudix hydrolase" evidence="10">
    <location>
        <begin position="192"/>
        <end position="325"/>
    </location>
</feature>
<comment type="cofactor">
    <cofactor evidence="1">
        <name>Mg(2+)</name>
        <dbReference type="ChEBI" id="CHEBI:18420"/>
    </cofactor>
</comment>
<dbReference type="GO" id="GO:0006742">
    <property type="term" value="P:NADP+ catabolic process"/>
    <property type="evidence" value="ECO:0007669"/>
    <property type="project" value="TreeGrafter"/>
</dbReference>
<dbReference type="PROSITE" id="PS51462">
    <property type="entry name" value="NUDIX"/>
    <property type="match status" value="1"/>
</dbReference>
<name>A0A1Y5EF88_COLPS</name>
<dbReference type="Pfam" id="PF09297">
    <property type="entry name" value="Zn_ribbon_NUD"/>
    <property type="match status" value="1"/>
</dbReference>
<dbReference type="GO" id="GO:0005829">
    <property type="term" value="C:cytosol"/>
    <property type="evidence" value="ECO:0007669"/>
    <property type="project" value="TreeGrafter"/>
</dbReference>
<evidence type="ECO:0000256" key="3">
    <source>
        <dbReference type="ARBA" id="ARBA00009595"/>
    </source>
</evidence>
<proteinExistence type="inferred from homology"/>
<sequence length="348" mass="38325">MTLAYGNMPLDRGTNQRKNKRWLAAEFTRENTLFCVINDGQCLFNNEEVLSPIYLSKSQVPTVSVDSCIYLGKGDLGKGDLALQSLGNNSLDTSITGNSNIYKPTAISIFAIDFNKLRFSTQEALSEIGQWQGLRKVTANLSAIDASILALAKGLVHWHISHQFCGQCGHTNRSVEAGHARRCSDCRNMTFPRTDPAVIMLVEKMFADGIPRCLLGRQASWAEGMYSTLAGFVDPGETLEQAVIREVVEETAVHVENPQYIASQPWPFPASVMLGFTAVATSEKIDISQDDLEDARWFSREQLVNFGVNSSVTAGEGSADKPQYKMSSGDSISSYLITAWKNKEIGQY</sequence>
<comment type="catalytic activity">
    <reaction evidence="9">
        <text>a 5'-end NAD(+)-phospho-ribonucleoside in mRNA + H2O = a 5'-end phospho-adenosine-phospho-ribonucleoside in mRNA + beta-nicotinamide D-ribonucleotide + 2 H(+)</text>
        <dbReference type="Rhea" id="RHEA:60876"/>
        <dbReference type="Rhea" id="RHEA-COMP:15698"/>
        <dbReference type="Rhea" id="RHEA-COMP:15719"/>
        <dbReference type="ChEBI" id="CHEBI:14649"/>
        <dbReference type="ChEBI" id="CHEBI:15377"/>
        <dbReference type="ChEBI" id="CHEBI:15378"/>
        <dbReference type="ChEBI" id="CHEBI:144029"/>
        <dbReference type="ChEBI" id="CHEBI:144051"/>
    </reaction>
    <physiologicalReaction direction="left-to-right" evidence="9">
        <dbReference type="Rhea" id="RHEA:60877"/>
    </physiologicalReaction>
</comment>
<dbReference type="PANTHER" id="PTHR42904">
    <property type="entry name" value="NUDIX HYDROLASE, NUDC SUBFAMILY"/>
    <property type="match status" value="1"/>
</dbReference>
<dbReference type="InterPro" id="IPR015376">
    <property type="entry name" value="Znr_NADH_PPase"/>
</dbReference>
<evidence type="ECO:0000256" key="5">
    <source>
        <dbReference type="ARBA" id="ARBA00022723"/>
    </source>
</evidence>
<keyword evidence="8" id="KW-0520">NAD</keyword>
<organism evidence="11 12">
    <name type="scientific">Colwellia psychrerythraea</name>
    <name type="common">Vibrio psychroerythus</name>
    <dbReference type="NCBI Taxonomy" id="28229"/>
    <lineage>
        <taxon>Bacteria</taxon>
        <taxon>Pseudomonadati</taxon>
        <taxon>Pseudomonadota</taxon>
        <taxon>Gammaproteobacteria</taxon>
        <taxon>Alteromonadales</taxon>
        <taxon>Colwelliaceae</taxon>
        <taxon>Colwellia</taxon>
    </lineage>
</organism>
<dbReference type="Pfam" id="PF00293">
    <property type="entry name" value="NUDIX"/>
    <property type="match status" value="1"/>
</dbReference>
<protein>
    <recommendedName>
        <fullName evidence="4">NAD(+) diphosphatase</fullName>
        <ecNumber evidence="4">3.6.1.22</ecNumber>
    </recommendedName>
</protein>
<evidence type="ECO:0000256" key="1">
    <source>
        <dbReference type="ARBA" id="ARBA00001946"/>
    </source>
</evidence>
<evidence type="ECO:0000256" key="7">
    <source>
        <dbReference type="ARBA" id="ARBA00022842"/>
    </source>
</evidence>
<evidence type="ECO:0000256" key="8">
    <source>
        <dbReference type="ARBA" id="ARBA00023027"/>
    </source>
</evidence>
<dbReference type="InterPro" id="IPR015797">
    <property type="entry name" value="NUDIX_hydrolase-like_dom_sf"/>
</dbReference>
<dbReference type="AlphaFoldDB" id="A0A1Y5EF88"/>
<dbReference type="CDD" id="cd03429">
    <property type="entry name" value="NUDIX_NADH_pyrophosphatase_Nudt13"/>
    <property type="match status" value="1"/>
</dbReference>
<dbReference type="SUPFAM" id="SSF55811">
    <property type="entry name" value="Nudix"/>
    <property type="match status" value="1"/>
</dbReference>
<dbReference type="NCBIfam" id="NF001299">
    <property type="entry name" value="PRK00241.1"/>
    <property type="match status" value="1"/>
</dbReference>
<evidence type="ECO:0000313" key="11">
    <source>
        <dbReference type="EMBL" id="OUR81382.1"/>
    </source>
</evidence>
<evidence type="ECO:0000313" key="12">
    <source>
        <dbReference type="Proteomes" id="UP000243053"/>
    </source>
</evidence>
<reference evidence="12" key="1">
    <citation type="journal article" date="2017" name="Proc. Natl. Acad. Sci. U.S.A.">
        <title>Simulation of Deepwater Horizon oil plume reveals substrate specialization within a complex community of hydrocarbon degraders.</title>
        <authorList>
            <person name="Hu P."/>
            <person name="Dubinsky E.A."/>
            <person name="Probst A.J."/>
            <person name="Wang J."/>
            <person name="Sieber C.M.K."/>
            <person name="Tom L.M."/>
            <person name="Gardinali P."/>
            <person name="Banfield J.F."/>
            <person name="Atlas R.M."/>
            <person name="Andersen G.L."/>
        </authorList>
    </citation>
    <scope>NUCLEOTIDE SEQUENCE [LARGE SCALE GENOMIC DNA]</scope>
</reference>
<evidence type="ECO:0000256" key="4">
    <source>
        <dbReference type="ARBA" id="ARBA00012381"/>
    </source>
</evidence>
<dbReference type="GO" id="GO:0035529">
    <property type="term" value="F:NADH pyrophosphatase activity"/>
    <property type="evidence" value="ECO:0007669"/>
    <property type="project" value="TreeGrafter"/>
</dbReference>
<evidence type="ECO:0000256" key="6">
    <source>
        <dbReference type="ARBA" id="ARBA00022801"/>
    </source>
</evidence>
<dbReference type="EC" id="3.6.1.22" evidence="4"/>
<evidence type="ECO:0000256" key="9">
    <source>
        <dbReference type="ARBA" id="ARBA00023679"/>
    </source>
</evidence>
<dbReference type="InterPro" id="IPR000086">
    <property type="entry name" value="NUDIX_hydrolase_dom"/>
</dbReference>
<keyword evidence="7" id="KW-0460">Magnesium</keyword>
<dbReference type="GO" id="GO:0019677">
    <property type="term" value="P:NAD+ catabolic process"/>
    <property type="evidence" value="ECO:0007669"/>
    <property type="project" value="TreeGrafter"/>
</dbReference>
<comment type="caution">
    <text evidence="11">The sequence shown here is derived from an EMBL/GenBank/DDBJ whole genome shotgun (WGS) entry which is preliminary data.</text>
</comment>
<dbReference type="Gene3D" id="3.90.79.10">
    <property type="entry name" value="Nucleoside Triphosphate Pyrophosphohydrolase"/>
    <property type="match status" value="1"/>
</dbReference>
<dbReference type="EMBL" id="MAAF01000046">
    <property type="protein sequence ID" value="OUR81382.1"/>
    <property type="molecule type" value="Genomic_DNA"/>
</dbReference>
<dbReference type="InterPro" id="IPR049734">
    <property type="entry name" value="NudC-like_C"/>
</dbReference>